<keyword evidence="4 8" id="KW-1003">Cell membrane</keyword>
<dbReference type="InterPro" id="IPR045863">
    <property type="entry name" value="CorA_TM1_TM2"/>
</dbReference>
<keyword evidence="5 8" id="KW-0812">Transmembrane</keyword>
<feature type="transmembrane region" description="Helical" evidence="8">
    <location>
        <begin position="319"/>
        <end position="338"/>
    </location>
</feature>
<dbReference type="InterPro" id="IPR045861">
    <property type="entry name" value="CorA_cytoplasmic_dom"/>
</dbReference>
<organism evidence="9 10">
    <name type="scientific">Candidatus Methylocalor cossyra</name>
    <dbReference type="NCBI Taxonomy" id="3108543"/>
    <lineage>
        <taxon>Bacteria</taxon>
        <taxon>Pseudomonadati</taxon>
        <taxon>Pseudomonadota</taxon>
        <taxon>Gammaproteobacteria</taxon>
        <taxon>Methylococcales</taxon>
        <taxon>Methylococcaceae</taxon>
        <taxon>Candidatus Methylocalor</taxon>
    </lineage>
</organism>
<comment type="similarity">
    <text evidence="2 8">Belongs to the CorA metal ion transporter (MIT) (TC 1.A.35) family.</text>
</comment>
<evidence type="ECO:0000256" key="5">
    <source>
        <dbReference type="ARBA" id="ARBA00022692"/>
    </source>
</evidence>
<sequence>MKSKHRRVKAGELERRRLALPTLKHAAGKAAGIEYAELLSGPGTTSARVRCIDYCPETYQVQEPDNIVDFLARHRPEWSKVRWIHVEGLEDRAVLRAFAEKYQLHPLAVEDLLDGHQRPKVEDYPGTGDFPGRLFIVARTARFEDGKLVHETVGFFLGRHTLLTFQHGPGLSFAEIQRRIANDRSRLRENDVSFLLYSLIDVMVDRLFPILERYSERLEAAEEDILRRPHLQNLETMHDIKRELVLLRRAIWPMRDLVAQLQRDRHECLSETTATYFRDVYDHCVQILDLLETYREIAAAMTETYVSVMSNRTNDIMKVLTVIGTIFIPLTFLAGVYGMNMPIPENQYAISYPLFWLVSLVLGGLMLFWFRRRGWL</sequence>
<evidence type="ECO:0000313" key="10">
    <source>
        <dbReference type="Proteomes" id="UP001497493"/>
    </source>
</evidence>
<keyword evidence="3 8" id="KW-0813">Transport</keyword>
<keyword evidence="8" id="KW-0406">Ion transport</keyword>
<dbReference type="PANTHER" id="PTHR46494:SF1">
    <property type="entry name" value="CORA FAMILY METAL ION TRANSPORTER (EUROFUNG)"/>
    <property type="match status" value="1"/>
</dbReference>
<evidence type="ECO:0000256" key="3">
    <source>
        <dbReference type="ARBA" id="ARBA00022448"/>
    </source>
</evidence>
<dbReference type="NCBIfam" id="TIGR00383">
    <property type="entry name" value="corA"/>
    <property type="match status" value="1"/>
</dbReference>
<evidence type="ECO:0000256" key="1">
    <source>
        <dbReference type="ARBA" id="ARBA00004651"/>
    </source>
</evidence>
<evidence type="ECO:0000256" key="4">
    <source>
        <dbReference type="ARBA" id="ARBA00022475"/>
    </source>
</evidence>
<dbReference type="EMBL" id="OZ026884">
    <property type="protein sequence ID" value="CAL1238931.1"/>
    <property type="molecule type" value="Genomic_DNA"/>
</dbReference>
<protein>
    <recommendedName>
        <fullName evidence="8">Magnesium transport protein CorA</fullName>
    </recommendedName>
</protein>
<dbReference type="Gene3D" id="3.30.460.20">
    <property type="entry name" value="CorA soluble domain-like"/>
    <property type="match status" value="1"/>
</dbReference>
<dbReference type="Proteomes" id="UP001497493">
    <property type="component" value="Chromosome"/>
</dbReference>
<dbReference type="Pfam" id="PF01544">
    <property type="entry name" value="CorA"/>
    <property type="match status" value="1"/>
</dbReference>
<dbReference type="Gene3D" id="1.20.58.340">
    <property type="entry name" value="Magnesium transport protein CorA, transmembrane region"/>
    <property type="match status" value="2"/>
</dbReference>
<comment type="function">
    <text evidence="8">Mediates influx of magnesium ions.</text>
</comment>
<dbReference type="RefSeq" id="WP_348758537.1">
    <property type="nucleotide sequence ID" value="NZ_OZ026884.1"/>
</dbReference>
<evidence type="ECO:0000256" key="6">
    <source>
        <dbReference type="ARBA" id="ARBA00022989"/>
    </source>
</evidence>
<evidence type="ECO:0000256" key="8">
    <source>
        <dbReference type="RuleBase" id="RU362010"/>
    </source>
</evidence>
<dbReference type="SUPFAM" id="SSF144083">
    <property type="entry name" value="Magnesium transport protein CorA, transmembrane region"/>
    <property type="match status" value="1"/>
</dbReference>
<evidence type="ECO:0000256" key="2">
    <source>
        <dbReference type="ARBA" id="ARBA00009765"/>
    </source>
</evidence>
<feature type="transmembrane region" description="Helical" evidence="8">
    <location>
        <begin position="350"/>
        <end position="370"/>
    </location>
</feature>
<dbReference type="SUPFAM" id="SSF143865">
    <property type="entry name" value="CorA soluble domain-like"/>
    <property type="match status" value="1"/>
</dbReference>
<dbReference type="PANTHER" id="PTHR46494">
    <property type="entry name" value="CORA FAMILY METAL ION TRANSPORTER (EUROFUNG)"/>
    <property type="match status" value="1"/>
</dbReference>
<keyword evidence="7 8" id="KW-0472">Membrane</keyword>
<accession>A0ABM9NEB5</accession>
<dbReference type="InterPro" id="IPR002523">
    <property type="entry name" value="MgTranspt_CorA/ZnTranspt_ZntB"/>
</dbReference>
<comment type="subcellular location">
    <subcellularLocation>
        <location evidence="1">Cell membrane</location>
        <topology evidence="1">Multi-pass membrane protein</topology>
    </subcellularLocation>
    <subcellularLocation>
        <location evidence="8">Membrane</location>
        <topology evidence="8">Multi-pass membrane protein</topology>
    </subcellularLocation>
</comment>
<dbReference type="CDD" id="cd12828">
    <property type="entry name" value="TmCorA-like_1"/>
    <property type="match status" value="1"/>
</dbReference>
<name>A0ABM9NEB5_9GAMM</name>
<gene>
    <name evidence="8 9" type="primary">corA</name>
    <name evidence="9" type="ORF">MECH1_V1_0150</name>
</gene>
<evidence type="ECO:0000313" key="9">
    <source>
        <dbReference type="EMBL" id="CAL1238931.1"/>
    </source>
</evidence>
<dbReference type="InterPro" id="IPR004488">
    <property type="entry name" value="Mg/Co-transport_prot_CorA"/>
</dbReference>
<keyword evidence="6 8" id="KW-1133">Transmembrane helix</keyword>
<reference evidence="9 10" key="1">
    <citation type="submission" date="2024-04" db="EMBL/GenBank/DDBJ databases">
        <authorList>
            <person name="Cremers G."/>
        </authorList>
    </citation>
    <scope>NUCLEOTIDE SEQUENCE [LARGE SCALE GENOMIC DNA]</scope>
    <source>
        <strain evidence="9">MeCH1-AG</strain>
    </source>
</reference>
<keyword evidence="8" id="KW-0460">Magnesium</keyword>
<keyword evidence="10" id="KW-1185">Reference proteome</keyword>
<evidence type="ECO:0000256" key="7">
    <source>
        <dbReference type="ARBA" id="ARBA00023136"/>
    </source>
</evidence>
<proteinExistence type="inferred from homology"/>